<gene>
    <name evidence="1" type="ORF">Rumeso_03135</name>
</gene>
<protein>
    <submittedName>
        <fullName evidence="1">Uncharacterized protein</fullName>
    </submittedName>
</protein>
<dbReference type="STRING" id="442562.Rumeso_03135"/>
<name>A0A017HLS2_9RHOB</name>
<dbReference type="Proteomes" id="UP000019666">
    <property type="component" value="Unassembled WGS sequence"/>
</dbReference>
<dbReference type="HOGENOM" id="CLU_2938939_0_0_5"/>
<accession>A0A017HLS2</accession>
<sequence length="60" mass="6569">MFLLDEDSIAERLERIDGVTGGAVWWDESSGLRQIACRDPEIVDPLGLGLNVVDLLEAAE</sequence>
<reference evidence="1 2" key="1">
    <citation type="submission" date="2013-02" db="EMBL/GenBank/DDBJ databases">
        <authorList>
            <person name="Fiebig A."/>
            <person name="Goeker M."/>
            <person name="Klenk H.-P.P."/>
        </authorList>
    </citation>
    <scope>NUCLEOTIDE SEQUENCE [LARGE SCALE GENOMIC DNA]</scope>
    <source>
        <strain evidence="1 2">DSM 19309</strain>
    </source>
</reference>
<comment type="caution">
    <text evidence="1">The sequence shown here is derived from an EMBL/GenBank/DDBJ whole genome shotgun (WGS) entry which is preliminary data.</text>
</comment>
<organism evidence="1 2">
    <name type="scientific">Rubellimicrobium mesophilum DSM 19309</name>
    <dbReference type="NCBI Taxonomy" id="442562"/>
    <lineage>
        <taxon>Bacteria</taxon>
        <taxon>Pseudomonadati</taxon>
        <taxon>Pseudomonadota</taxon>
        <taxon>Alphaproteobacteria</taxon>
        <taxon>Rhodobacterales</taxon>
        <taxon>Roseobacteraceae</taxon>
        <taxon>Rubellimicrobium</taxon>
    </lineage>
</organism>
<keyword evidence="2" id="KW-1185">Reference proteome</keyword>
<dbReference type="AlphaFoldDB" id="A0A017HLS2"/>
<evidence type="ECO:0000313" key="1">
    <source>
        <dbReference type="EMBL" id="EYD75311.1"/>
    </source>
</evidence>
<dbReference type="EMBL" id="AOSK01000087">
    <property type="protein sequence ID" value="EYD75311.1"/>
    <property type="molecule type" value="Genomic_DNA"/>
</dbReference>
<evidence type="ECO:0000313" key="2">
    <source>
        <dbReference type="Proteomes" id="UP000019666"/>
    </source>
</evidence>
<dbReference type="PATRIC" id="fig|442562.3.peg.3083"/>
<proteinExistence type="predicted"/>